<feature type="domain" description="FAD dependent oxidoreductase" evidence="3">
    <location>
        <begin position="58"/>
        <end position="420"/>
    </location>
</feature>
<dbReference type="InterPro" id="IPR006076">
    <property type="entry name" value="FAD-dep_OxRdtase"/>
</dbReference>
<dbReference type="Pfam" id="PF01266">
    <property type="entry name" value="DAO"/>
    <property type="match status" value="1"/>
</dbReference>
<evidence type="ECO:0000256" key="2">
    <source>
        <dbReference type="SAM" id="MobiDB-lite"/>
    </source>
</evidence>
<dbReference type="InterPro" id="IPR036188">
    <property type="entry name" value="FAD/NAD-bd_sf"/>
</dbReference>
<dbReference type="GO" id="GO:0016491">
    <property type="term" value="F:oxidoreductase activity"/>
    <property type="evidence" value="ECO:0007669"/>
    <property type="project" value="UniProtKB-KW"/>
</dbReference>
<dbReference type="AlphaFoldDB" id="A0A0L8C1X1"/>
<proteinExistence type="predicted"/>
<dbReference type="RefSeq" id="WP_053247719.1">
    <property type="nucleotide sequence ID" value="NZ_LGAP01000002.1"/>
</dbReference>
<dbReference type="EMBL" id="LGAP01000002">
    <property type="protein sequence ID" value="KOF20789.1"/>
    <property type="molecule type" value="Genomic_DNA"/>
</dbReference>
<protein>
    <submittedName>
        <fullName evidence="4">FAD-dependent oxidoreductase</fullName>
    </submittedName>
</protein>
<keyword evidence="1" id="KW-0560">Oxidoreductase</keyword>
<evidence type="ECO:0000313" key="5">
    <source>
        <dbReference type="Proteomes" id="UP000037425"/>
    </source>
</evidence>
<dbReference type="Gene3D" id="3.50.50.60">
    <property type="entry name" value="FAD/NAD(P)-binding domain"/>
    <property type="match status" value="1"/>
</dbReference>
<evidence type="ECO:0000256" key="1">
    <source>
        <dbReference type="ARBA" id="ARBA00023002"/>
    </source>
</evidence>
<evidence type="ECO:0000313" key="4">
    <source>
        <dbReference type="EMBL" id="KOF20789.1"/>
    </source>
</evidence>
<reference evidence="5" key="1">
    <citation type="submission" date="2015-07" db="EMBL/GenBank/DDBJ databases">
        <title>Whole genome sequence of an Ensifer adhaerens strain isolated from a cave pool in the Wind Cave National Park.</title>
        <authorList>
            <person name="Eng W.W.H."/>
            <person name="Gan H.M."/>
            <person name="Barton H.A."/>
            <person name="Savka M.A."/>
        </authorList>
    </citation>
    <scope>NUCLEOTIDE SEQUENCE [LARGE SCALE GENOMIC DNA]</scope>
    <source>
        <strain evidence="5">SD006</strain>
    </source>
</reference>
<accession>A0A0L8C1X1</accession>
<dbReference type="Proteomes" id="UP000037425">
    <property type="component" value="Unassembled WGS sequence"/>
</dbReference>
<dbReference type="Gene3D" id="3.30.9.10">
    <property type="entry name" value="D-Amino Acid Oxidase, subunit A, domain 2"/>
    <property type="match status" value="1"/>
</dbReference>
<organism evidence="4 5">
    <name type="scientific">Ensifer adhaerens</name>
    <name type="common">Sinorhizobium morelense</name>
    <dbReference type="NCBI Taxonomy" id="106592"/>
    <lineage>
        <taxon>Bacteria</taxon>
        <taxon>Pseudomonadati</taxon>
        <taxon>Pseudomonadota</taxon>
        <taxon>Alphaproteobacteria</taxon>
        <taxon>Hyphomicrobiales</taxon>
        <taxon>Rhizobiaceae</taxon>
        <taxon>Sinorhizobium/Ensifer group</taxon>
        <taxon>Ensifer</taxon>
    </lineage>
</organism>
<sequence>MEQLVRTARPSKPFDPAYDPNRAANPGDGKDYAPTYWIATAGPPPADDGPITRDIDVDVAIVGSGYTGLSCAIHLAKEHGIKATVLEANGVAWGCSTRNGGQAQISAGRLKRSQWIERWGVDVAKKLHVEISEAFDLFRDLIRSPEIACEPQDGGHLYIAHRNKVMPSLEAESRVLNDVFGYRTRILGRDEIHRDFVRDNEAVGALYEPDGMGIHAAKLAFGYLTLARKLGARIHTSSPVLSCGRKGGVFHLRTPGGVVRARAVCFATAGYTSPGLHPLTKHRLMPILSNSIVTRVLTDEERSALNFQTHIPLTDTRTLRHYYRLLPDGRVQIGSRSAITGRDAVNPKHLDRLLEGLYRKFPVLAGIKVDYSWWGWVDVSHDMMPRIFRPDPKQALFYAMGYGGNGVMYSAQAGRRMAQMVAGKGGTLDLPIFTSPLPSHGLLTPFRRIGQWGMYRWYYLKDEIL</sequence>
<comment type="caution">
    <text evidence="4">The sequence shown here is derived from an EMBL/GenBank/DDBJ whole genome shotgun (WGS) entry which is preliminary data.</text>
</comment>
<dbReference type="OrthoDB" id="9814969at2"/>
<dbReference type="SUPFAM" id="SSF51905">
    <property type="entry name" value="FAD/NAD(P)-binding domain"/>
    <property type="match status" value="1"/>
</dbReference>
<dbReference type="PATRIC" id="fig|106592.7.peg.2617"/>
<dbReference type="GO" id="GO:0005737">
    <property type="term" value="C:cytoplasm"/>
    <property type="evidence" value="ECO:0007669"/>
    <property type="project" value="TreeGrafter"/>
</dbReference>
<gene>
    <name evidence="4" type="ORF">AC244_04960</name>
</gene>
<feature type="region of interest" description="Disordered" evidence="2">
    <location>
        <begin position="1"/>
        <end position="29"/>
    </location>
</feature>
<dbReference type="PANTHER" id="PTHR13847:SF281">
    <property type="entry name" value="FAD DEPENDENT OXIDOREDUCTASE DOMAIN-CONTAINING PROTEIN"/>
    <property type="match status" value="1"/>
</dbReference>
<evidence type="ECO:0000259" key="3">
    <source>
        <dbReference type="Pfam" id="PF01266"/>
    </source>
</evidence>
<dbReference type="PANTHER" id="PTHR13847">
    <property type="entry name" value="SARCOSINE DEHYDROGENASE-RELATED"/>
    <property type="match status" value="1"/>
</dbReference>
<name>A0A0L8C1X1_ENSAD</name>